<protein>
    <submittedName>
        <fullName evidence="2">Uncharacterized protein</fullName>
    </submittedName>
</protein>
<evidence type="ECO:0000256" key="1">
    <source>
        <dbReference type="SAM" id="Phobius"/>
    </source>
</evidence>
<dbReference type="RefSeq" id="WP_252673386.1">
    <property type="nucleotide sequence ID" value="NZ_CP099547.1"/>
</dbReference>
<feature type="transmembrane region" description="Helical" evidence="1">
    <location>
        <begin position="167"/>
        <end position="186"/>
    </location>
</feature>
<gene>
    <name evidence="2" type="ORF">NG665_00520</name>
</gene>
<keyword evidence="3" id="KW-1185">Reference proteome</keyword>
<name>A0ABY5AH34_9ACTO</name>
<dbReference type="Proteomes" id="UP001056109">
    <property type="component" value="Chromosome"/>
</dbReference>
<feature type="transmembrane region" description="Helical" evidence="1">
    <location>
        <begin position="193"/>
        <end position="212"/>
    </location>
</feature>
<keyword evidence="1" id="KW-0812">Transmembrane</keyword>
<keyword evidence="1" id="KW-0472">Membrane</keyword>
<reference evidence="2" key="1">
    <citation type="submission" date="2022-06" db="EMBL/GenBank/DDBJ databases">
        <title>Complete Genome Sequence of Arcanobacterium pinnipediorum strain DSM 28752 isolated from a harbour seal.</title>
        <authorList>
            <person name="Borowiak M."/>
            <person name="Kreitlow A."/>
            <person name="Alssahen M."/>
            <person name="Malorny B."/>
            <person name="Laemmler C."/>
            <person name="Prenger-Berninghoff E."/>
            <person name="Siebert U."/>
            <person name="Ploetz M."/>
            <person name="Abdulmawjood A."/>
        </authorList>
    </citation>
    <scope>NUCLEOTIDE SEQUENCE</scope>
    <source>
        <strain evidence="2">DSM 28752</strain>
    </source>
</reference>
<evidence type="ECO:0000313" key="2">
    <source>
        <dbReference type="EMBL" id="USR79517.1"/>
    </source>
</evidence>
<evidence type="ECO:0000313" key="3">
    <source>
        <dbReference type="Proteomes" id="UP001056109"/>
    </source>
</evidence>
<dbReference type="EMBL" id="CP099547">
    <property type="protein sequence ID" value="USR79517.1"/>
    <property type="molecule type" value="Genomic_DNA"/>
</dbReference>
<organism evidence="2 3">
    <name type="scientific">Arcanobacterium pinnipediorum</name>
    <dbReference type="NCBI Taxonomy" id="1503041"/>
    <lineage>
        <taxon>Bacteria</taxon>
        <taxon>Bacillati</taxon>
        <taxon>Actinomycetota</taxon>
        <taxon>Actinomycetes</taxon>
        <taxon>Actinomycetales</taxon>
        <taxon>Actinomycetaceae</taxon>
        <taxon>Arcanobacterium</taxon>
    </lineage>
</organism>
<accession>A0ABY5AH34</accession>
<keyword evidence="1" id="KW-1133">Transmembrane helix</keyword>
<proteinExistence type="predicted"/>
<sequence>MVSEFGLEIVCVERVMVECARLQYRAVHPVLGQWWFARLGAGRLDFDEVKVQSLFDEVLEALRAGDRFRARKNLRYVRIFLSDAVFSEVDPRSYVDMLIYALGLDDEVLRRRCLSALWFEMVHDWRGKRDMRVPSVPDLSKFMLVEWVLTLVLLVIGVVVPTWQAESWFKVVPAVTFALLCLYYATLVRLPNAAWNVVMFWVGFGVTLPIALALRDYVSPWIIWSWSGGALVGFLIGNHRGYQFVQRTVAKYGPFACLWARVIGRNRYEIVMVGIDGRVFWHHVISGWHRHFDPLLGANLSVSFRSAVLHRGAVGAPFGGWYQCYPALVSTRMVGLRRWNPTDWDDARKKTAGLTPELIDQFFSNPASVLAPPVAVFPSDTPSTIDTFCFKW</sequence>
<feature type="transmembrane region" description="Helical" evidence="1">
    <location>
        <begin position="218"/>
        <end position="237"/>
    </location>
</feature>
<feature type="transmembrane region" description="Helical" evidence="1">
    <location>
        <begin position="142"/>
        <end position="161"/>
    </location>
</feature>